<comment type="caution">
    <text evidence="1">The sequence shown here is derived from an EMBL/GenBank/DDBJ whole genome shotgun (WGS) entry which is preliminary data.</text>
</comment>
<dbReference type="AlphaFoldDB" id="G7EAD7"/>
<reference evidence="1 2" key="1">
    <citation type="journal article" date="2011" name="J. Gen. Appl. Microbiol.">
        <title>Draft genome sequencing of the enigmatic basidiomycete Mixia osmundae.</title>
        <authorList>
            <person name="Nishida H."/>
            <person name="Nagatsuka Y."/>
            <person name="Sugiyama J."/>
        </authorList>
    </citation>
    <scope>NUCLEOTIDE SEQUENCE [LARGE SCALE GENOMIC DNA]</scope>
    <source>
        <strain evidence="2">CBS 9802 / IAM 14324 / JCM 22182 / KY 12970</strain>
    </source>
</reference>
<feature type="non-terminal residue" evidence="1">
    <location>
        <position position="1"/>
    </location>
</feature>
<reference evidence="1 2" key="2">
    <citation type="journal article" date="2012" name="Open Biol.">
        <title>Characteristics of nucleosomes and linker DNA regions on the genome of the basidiomycete Mixia osmundae revealed by mono- and dinucleosome mapping.</title>
        <authorList>
            <person name="Nishida H."/>
            <person name="Kondo S."/>
            <person name="Matsumoto T."/>
            <person name="Suzuki Y."/>
            <person name="Yoshikawa H."/>
            <person name="Taylor T.D."/>
            <person name="Sugiyama J."/>
        </authorList>
    </citation>
    <scope>NUCLEOTIDE SEQUENCE [LARGE SCALE GENOMIC DNA]</scope>
    <source>
        <strain evidence="2">CBS 9802 / IAM 14324 / JCM 22182 / KY 12970</strain>
    </source>
</reference>
<name>G7EAD7_MIXOS</name>
<evidence type="ECO:0000313" key="2">
    <source>
        <dbReference type="Proteomes" id="UP000009131"/>
    </source>
</evidence>
<accession>G7EAD7</accession>
<keyword evidence="2" id="KW-1185">Reference proteome</keyword>
<protein>
    <submittedName>
        <fullName evidence="1">Uncharacterized protein</fullName>
    </submittedName>
</protein>
<dbReference type="InParanoid" id="G7EAD7"/>
<dbReference type="EMBL" id="BABT02000236">
    <property type="protein sequence ID" value="GAA99797.1"/>
    <property type="molecule type" value="Genomic_DNA"/>
</dbReference>
<evidence type="ECO:0000313" key="1">
    <source>
        <dbReference type="EMBL" id="GAA99797.1"/>
    </source>
</evidence>
<dbReference type="Proteomes" id="UP000009131">
    <property type="component" value="Unassembled WGS sequence"/>
</dbReference>
<dbReference type="HOGENOM" id="CLU_2948128_0_0_1"/>
<proteinExistence type="predicted"/>
<dbReference type="RefSeq" id="XP_014564927.1">
    <property type="nucleotide sequence ID" value="XM_014709441.1"/>
</dbReference>
<dbReference type="RefSeq" id="XP_014564919.1">
    <property type="nucleotide sequence ID" value="XM_014709433.1"/>
</dbReference>
<gene>
    <name evidence="1" type="primary">Mo06500</name>
    <name evidence="1" type="ORF">E5Q_06500</name>
</gene>
<organism evidence="1 2">
    <name type="scientific">Mixia osmundae (strain CBS 9802 / IAM 14324 / JCM 22182 / KY 12970)</name>
    <dbReference type="NCBI Taxonomy" id="764103"/>
    <lineage>
        <taxon>Eukaryota</taxon>
        <taxon>Fungi</taxon>
        <taxon>Dikarya</taxon>
        <taxon>Basidiomycota</taxon>
        <taxon>Pucciniomycotina</taxon>
        <taxon>Mixiomycetes</taxon>
        <taxon>Mixiales</taxon>
        <taxon>Mixiaceae</taxon>
        <taxon>Mixia</taxon>
    </lineage>
</organism>
<sequence>SWSGPDTKVLKGFLITTTEHHPVVIAKARVRHLHSSDRPDQIPRLEVRLGRRVGLRLHGS</sequence>